<accession>A0A382PWR6</accession>
<sequence>MRLSGLAEIFPEIDPDHCTLGIFGQVIIGNDSVLVDGD</sequence>
<dbReference type="EMBL" id="UINC01110356">
    <property type="protein sequence ID" value="SVC77813.1"/>
    <property type="molecule type" value="Genomic_DNA"/>
</dbReference>
<dbReference type="InterPro" id="IPR005346">
    <property type="entry name" value="RnfH"/>
</dbReference>
<protein>
    <submittedName>
        <fullName evidence="1">Uncharacterized protein</fullName>
    </submittedName>
</protein>
<name>A0A382PWR6_9ZZZZ</name>
<feature type="non-terminal residue" evidence="1">
    <location>
        <position position="38"/>
    </location>
</feature>
<dbReference type="Pfam" id="PF03658">
    <property type="entry name" value="Ub-RnfH"/>
    <property type="match status" value="1"/>
</dbReference>
<gene>
    <name evidence="1" type="ORF">METZ01_LOCUS330667</name>
</gene>
<organism evidence="1">
    <name type="scientific">marine metagenome</name>
    <dbReference type="NCBI Taxonomy" id="408172"/>
    <lineage>
        <taxon>unclassified sequences</taxon>
        <taxon>metagenomes</taxon>
        <taxon>ecological metagenomes</taxon>
    </lineage>
</organism>
<evidence type="ECO:0000313" key="1">
    <source>
        <dbReference type="EMBL" id="SVC77813.1"/>
    </source>
</evidence>
<reference evidence="1" key="1">
    <citation type="submission" date="2018-05" db="EMBL/GenBank/DDBJ databases">
        <authorList>
            <person name="Lanie J.A."/>
            <person name="Ng W.-L."/>
            <person name="Kazmierczak K.M."/>
            <person name="Andrzejewski T.M."/>
            <person name="Davidsen T.M."/>
            <person name="Wayne K.J."/>
            <person name="Tettelin H."/>
            <person name="Glass J.I."/>
            <person name="Rusch D."/>
            <person name="Podicherti R."/>
            <person name="Tsui H.-C.T."/>
            <person name="Winkler M.E."/>
        </authorList>
    </citation>
    <scope>NUCLEOTIDE SEQUENCE</scope>
</reference>
<dbReference type="AlphaFoldDB" id="A0A382PWR6"/>
<proteinExistence type="predicted"/>